<comment type="caution">
    <text evidence="1">The sequence shown here is derived from an EMBL/GenBank/DDBJ whole genome shotgun (WGS) entry which is preliminary data.</text>
</comment>
<dbReference type="Proteomes" id="UP000053558">
    <property type="component" value="Unassembled WGS sequence"/>
</dbReference>
<name>A0A5M3N5J4_CONPW</name>
<dbReference type="RefSeq" id="XP_007763420.1">
    <property type="nucleotide sequence ID" value="XM_007765230.1"/>
</dbReference>
<evidence type="ECO:0000313" key="2">
    <source>
        <dbReference type="Proteomes" id="UP000053558"/>
    </source>
</evidence>
<evidence type="ECO:0000313" key="1">
    <source>
        <dbReference type="EMBL" id="EIW86692.1"/>
    </source>
</evidence>
<keyword evidence="2" id="KW-1185">Reference proteome</keyword>
<accession>A0A5M3N5J4</accession>
<sequence length="255" mass="29249">MVLPGPHEPNLAQLNNLMQIFTNSMIRLTDGIEFSVHGQQELEVGLKVQKTRNDKTPDKIEGLVFSSFPKKVNLRRMDLSLYDLVYDYLQQHWYNDINLLVSTDTSRNGHVFDGAAVSYPYICFQSLRYGAADHFRGESARYAYIDQRVPVEIQYLFHVKLERRYRSTLTATLAVVRRFVAADARIQFPWVMWANDLGVAAWTADQFAPLEVINITRLSGHLVHAPIKLGRHKLWITVAYDHGSPEADIPSQDDM</sequence>
<dbReference type="OMA" id="HWYNDIN"/>
<protein>
    <submittedName>
        <fullName evidence="1">Uncharacterized protein</fullName>
    </submittedName>
</protein>
<dbReference type="EMBL" id="JH711573">
    <property type="protein sequence ID" value="EIW86692.1"/>
    <property type="molecule type" value="Genomic_DNA"/>
</dbReference>
<dbReference type="KEGG" id="cput:CONPUDRAFT_148758"/>
<proteinExistence type="predicted"/>
<dbReference type="AlphaFoldDB" id="A0A5M3N5J4"/>
<dbReference type="GeneID" id="19202530"/>
<dbReference type="OrthoDB" id="2631266at2759"/>
<organism evidence="1 2">
    <name type="scientific">Coniophora puteana (strain RWD-64-598)</name>
    <name type="common">Brown rot fungus</name>
    <dbReference type="NCBI Taxonomy" id="741705"/>
    <lineage>
        <taxon>Eukaryota</taxon>
        <taxon>Fungi</taxon>
        <taxon>Dikarya</taxon>
        <taxon>Basidiomycota</taxon>
        <taxon>Agaricomycotina</taxon>
        <taxon>Agaricomycetes</taxon>
        <taxon>Agaricomycetidae</taxon>
        <taxon>Boletales</taxon>
        <taxon>Coniophorineae</taxon>
        <taxon>Coniophoraceae</taxon>
        <taxon>Coniophora</taxon>
    </lineage>
</organism>
<gene>
    <name evidence="1" type="ORF">CONPUDRAFT_148758</name>
</gene>
<reference evidence="2" key="1">
    <citation type="journal article" date="2012" name="Science">
        <title>The Paleozoic origin of enzymatic lignin decomposition reconstructed from 31 fungal genomes.</title>
        <authorList>
            <person name="Floudas D."/>
            <person name="Binder M."/>
            <person name="Riley R."/>
            <person name="Barry K."/>
            <person name="Blanchette R.A."/>
            <person name="Henrissat B."/>
            <person name="Martinez A.T."/>
            <person name="Otillar R."/>
            <person name="Spatafora J.W."/>
            <person name="Yadav J.S."/>
            <person name="Aerts A."/>
            <person name="Benoit I."/>
            <person name="Boyd A."/>
            <person name="Carlson A."/>
            <person name="Copeland A."/>
            <person name="Coutinho P.M."/>
            <person name="de Vries R.P."/>
            <person name="Ferreira P."/>
            <person name="Findley K."/>
            <person name="Foster B."/>
            <person name="Gaskell J."/>
            <person name="Glotzer D."/>
            <person name="Gorecki P."/>
            <person name="Heitman J."/>
            <person name="Hesse C."/>
            <person name="Hori C."/>
            <person name="Igarashi K."/>
            <person name="Jurgens J.A."/>
            <person name="Kallen N."/>
            <person name="Kersten P."/>
            <person name="Kohler A."/>
            <person name="Kuees U."/>
            <person name="Kumar T.K.A."/>
            <person name="Kuo A."/>
            <person name="LaButti K."/>
            <person name="Larrondo L.F."/>
            <person name="Lindquist E."/>
            <person name="Ling A."/>
            <person name="Lombard V."/>
            <person name="Lucas S."/>
            <person name="Lundell T."/>
            <person name="Martin R."/>
            <person name="McLaughlin D.J."/>
            <person name="Morgenstern I."/>
            <person name="Morin E."/>
            <person name="Murat C."/>
            <person name="Nagy L.G."/>
            <person name="Nolan M."/>
            <person name="Ohm R.A."/>
            <person name="Patyshakuliyeva A."/>
            <person name="Rokas A."/>
            <person name="Ruiz-Duenas F.J."/>
            <person name="Sabat G."/>
            <person name="Salamov A."/>
            <person name="Samejima M."/>
            <person name="Schmutz J."/>
            <person name="Slot J.C."/>
            <person name="St John F."/>
            <person name="Stenlid J."/>
            <person name="Sun H."/>
            <person name="Sun S."/>
            <person name="Syed K."/>
            <person name="Tsang A."/>
            <person name="Wiebenga A."/>
            <person name="Young D."/>
            <person name="Pisabarro A."/>
            <person name="Eastwood D.C."/>
            <person name="Martin F."/>
            <person name="Cullen D."/>
            <person name="Grigoriev I.V."/>
            <person name="Hibbett D.S."/>
        </authorList>
    </citation>
    <scope>NUCLEOTIDE SEQUENCE [LARGE SCALE GENOMIC DNA]</scope>
    <source>
        <strain evidence="2">RWD-64-598 SS2</strain>
    </source>
</reference>